<dbReference type="SMART" id="SM00235">
    <property type="entry name" value="ZnMc"/>
    <property type="match status" value="1"/>
</dbReference>
<dbReference type="AlphaFoldDB" id="A0A7R9D8Q3"/>
<protein>
    <recommendedName>
        <fullName evidence="2">Metalloendopeptidase</fullName>
        <ecNumber evidence="2">3.4.24.-</ecNumber>
    </recommendedName>
</protein>
<keyword evidence="1 2" id="KW-0482">Metalloprotease</keyword>
<dbReference type="PANTHER" id="PTHR10127:SF883">
    <property type="entry name" value="ZINC METALLOPROTEINASE NAS-8"/>
    <property type="match status" value="1"/>
</dbReference>
<name>A0A7R9D8Q3_TIMCR</name>
<dbReference type="Gene3D" id="3.40.390.10">
    <property type="entry name" value="Collagenase (Catalytic Domain)"/>
    <property type="match status" value="1"/>
</dbReference>
<keyword evidence="1 2" id="KW-0645">Protease</keyword>
<feature type="binding site" evidence="1">
    <location>
        <position position="60"/>
    </location>
    <ligand>
        <name>Zn(2+)</name>
        <dbReference type="ChEBI" id="CHEBI:29105"/>
        <note>catalytic</note>
    </ligand>
</feature>
<feature type="binding site" evidence="1">
    <location>
        <position position="50"/>
    </location>
    <ligand>
        <name>Zn(2+)</name>
        <dbReference type="ChEBI" id="CHEBI:29105"/>
        <note>catalytic</note>
    </ligand>
</feature>
<evidence type="ECO:0000313" key="4">
    <source>
        <dbReference type="EMBL" id="CAD7410160.1"/>
    </source>
</evidence>
<dbReference type="GO" id="GO:0004222">
    <property type="term" value="F:metalloendopeptidase activity"/>
    <property type="evidence" value="ECO:0007669"/>
    <property type="project" value="UniProtKB-UniRule"/>
</dbReference>
<dbReference type="CDD" id="cd04280">
    <property type="entry name" value="ZnMc_astacin_like"/>
    <property type="match status" value="1"/>
</dbReference>
<feature type="domain" description="Peptidase M12A" evidence="3">
    <location>
        <begin position="1"/>
        <end position="155"/>
    </location>
</feature>
<dbReference type="Pfam" id="PF01400">
    <property type="entry name" value="Astacin"/>
    <property type="match status" value="1"/>
</dbReference>
<proteinExistence type="predicted"/>
<reference evidence="4" key="1">
    <citation type="submission" date="2020-11" db="EMBL/GenBank/DDBJ databases">
        <authorList>
            <person name="Tran Van P."/>
        </authorList>
    </citation>
    <scope>NUCLEOTIDE SEQUENCE</scope>
</reference>
<dbReference type="PROSITE" id="PS51864">
    <property type="entry name" value="ASTACIN"/>
    <property type="match status" value="1"/>
</dbReference>
<evidence type="ECO:0000259" key="3">
    <source>
        <dbReference type="PROSITE" id="PS51864"/>
    </source>
</evidence>
<accession>A0A7R9D8Q3</accession>
<keyword evidence="1 2" id="KW-0479">Metal-binding</keyword>
<comment type="cofactor">
    <cofactor evidence="1 2">
        <name>Zn(2+)</name>
        <dbReference type="ChEBI" id="CHEBI:29105"/>
    </cofactor>
    <text evidence="1 2">Binds 1 zinc ion per subunit.</text>
</comment>
<feature type="active site" evidence="1">
    <location>
        <position position="51"/>
    </location>
</feature>
<keyword evidence="1 2" id="KW-0378">Hydrolase</keyword>
<dbReference type="GO" id="GO:0006508">
    <property type="term" value="P:proteolysis"/>
    <property type="evidence" value="ECO:0007669"/>
    <property type="project" value="UniProtKB-KW"/>
</dbReference>
<feature type="binding site" evidence="1">
    <location>
        <position position="54"/>
    </location>
    <ligand>
        <name>Zn(2+)</name>
        <dbReference type="ChEBI" id="CHEBI:29105"/>
        <note>catalytic</note>
    </ligand>
</feature>
<dbReference type="InterPro" id="IPR024079">
    <property type="entry name" value="MetalloPept_cat_dom_sf"/>
</dbReference>
<sequence length="157" mass="17710">MGPLVLRMDQRVQQMGQSVQCASLVGYQHTPQDVQLTAPACLIKPGTIQHEFLHALGFWHEHTRPDRDTYIKIAWQNIQSGMEVNFKARLSSEAQTFGFPYDYGSVMHYRATAFSKDGNSATIVPSDNDELFKIGQREKASTIDLAKLNKLYNCNTS</sequence>
<dbReference type="InterPro" id="IPR034035">
    <property type="entry name" value="Astacin-like_dom"/>
</dbReference>
<dbReference type="SUPFAM" id="SSF55486">
    <property type="entry name" value="Metalloproteases ('zincins'), catalytic domain"/>
    <property type="match status" value="1"/>
</dbReference>
<comment type="caution">
    <text evidence="1">Lacks conserved residue(s) required for the propagation of feature annotation.</text>
</comment>
<gene>
    <name evidence="4" type="ORF">TCEB3V08_LOCUS10351</name>
</gene>
<organism evidence="4">
    <name type="scientific">Timema cristinae</name>
    <name type="common">Walking stick</name>
    <dbReference type="NCBI Taxonomy" id="61476"/>
    <lineage>
        <taxon>Eukaryota</taxon>
        <taxon>Metazoa</taxon>
        <taxon>Ecdysozoa</taxon>
        <taxon>Arthropoda</taxon>
        <taxon>Hexapoda</taxon>
        <taxon>Insecta</taxon>
        <taxon>Pterygota</taxon>
        <taxon>Neoptera</taxon>
        <taxon>Polyneoptera</taxon>
        <taxon>Phasmatodea</taxon>
        <taxon>Timematodea</taxon>
        <taxon>Timematoidea</taxon>
        <taxon>Timematidae</taxon>
        <taxon>Timema</taxon>
    </lineage>
</organism>
<dbReference type="EC" id="3.4.24.-" evidence="2"/>
<dbReference type="InterPro" id="IPR006026">
    <property type="entry name" value="Peptidase_Metallo"/>
</dbReference>
<dbReference type="EMBL" id="OC321496">
    <property type="protein sequence ID" value="CAD7410160.1"/>
    <property type="molecule type" value="Genomic_DNA"/>
</dbReference>
<dbReference type="GO" id="GO:0008270">
    <property type="term" value="F:zinc ion binding"/>
    <property type="evidence" value="ECO:0007669"/>
    <property type="project" value="UniProtKB-UniRule"/>
</dbReference>
<evidence type="ECO:0000256" key="2">
    <source>
        <dbReference type="RuleBase" id="RU361183"/>
    </source>
</evidence>
<dbReference type="PANTHER" id="PTHR10127">
    <property type="entry name" value="DISCOIDIN, CUB, EGF, LAMININ , AND ZINC METALLOPROTEASE DOMAIN CONTAINING"/>
    <property type="match status" value="1"/>
</dbReference>
<evidence type="ECO:0000256" key="1">
    <source>
        <dbReference type="PROSITE-ProRule" id="PRU01211"/>
    </source>
</evidence>
<dbReference type="InterPro" id="IPR001506">
    <property type="entry name" value="Peptidase_M12A"/>
</dbReference>
<dbReference type="PRINTS" id="PR00480">
    <property type="entry name" value="ASTACIN"/>
</dbReference>
<keyword evidence="1 2" id="KW-0862">Zinc</keyword>